<keyword evidence="3" id="KW-1185">Reference proteome</keyword>
<evidence type="ECO:0000256" key="1">
    <source>
        <dbReference type="ARBA" id="ARBA00038101"/>
    </source>
</evidence>
<dbReference type="AlphaFoldDB" id="M5G4B4"/>
<comment type="similarity">
    <text evidence="1">Belongs to the sel-1 family.</text>
</comment>
<dbReference type="GeneID" id="63691988"/>
<reference evidence="2 3" key="1">
    <citation type="journal article" date="2012" name="Science">
        <title>The Paleozoic origin of enzymatic lignin decomposition reconstructed from 31 fungal genomes.</title>
        <authorList>
            <person name="Floudas D."/>
            <person name="Binder M."/>
            <person name="Riley R."/>
            <person name="Barry K."/>
            <person name="Blanchette R.A."/>
            <person name="Henrissat B."/>
            <person name="Martinez A.T."/>
            <person name="Otillar R."/>
            <person name="Spatafora J.W."/>
            <person name="Yadav J.S."/>
            <person name="Aerts A."/>
            <person name="Benoit I."/>
            <person name="Boyd A."/>
            <person name="Carlson A."/>
            <person name="Copeland A."/>
            <person name="Coutinho P.M."/>
            <person name="de Vries R.P."/>
            <person name="Ferreira P."/>
            <person name="Findley K."/>
            <person name="Foster B."/>
            <person name="Gaskell J."/>
            <person name="Glotzer D."/>
            <person name="Gorecki P."/>
            <person name="Heitman J."/>
            <person name="Hesse C."/>
            <person name="Hori C."/>
            <person name="Igarashi K."/>
            <person name="Jurgens J.A."/>
            <person name="Kallen N."/>
            <person name="Kersten P."/>
            <person name="Kohler A."/>
            <person name="Kuees U."/>
            <person name="Kumar T.K.A."/>
            <person name="Kuo A."/>
            <person name="LaButti K."/>
            <person name="Larrondo L.F."/>
            <person name="Lindquist E."/>
            <person name="Ling A."/>
            <person name="Lombard V."/>
            <person name="Lucas S."/>
            <person name="Lundell T."/>
            <person name="Martin R."/>
            <person name="McLaughlin D.J."/>
            <person name="Morgenstern I."/>
            <person name="Morin E."/>
            <person name="Murat C."/>
            <person name="Nagy L.G."/>
            <person name="Nolan M."/>
            <person name="Ohm R.A."/>
            <person name="Patyshakuliyeva A."/>
            <person name="Rokas A."/>
            <person name="Ruiz-Duenas F.J."/>
            <person name="Sabat G."/>
            <person name="Salamov A."/>
            <person name="Samejima M."/>
            <person name="Schmutz J."/>
            <person name="Slot J.C."/>
            <person name="St John F."/>
            <person name="Stenlid J."/>
            <person name="Sun H."/>
            <person name="Sun S."/>
            <person name="Syed K."/>
            <person name="Tsang A."/>
            <person name="Wiebenga A."/>
            <person name="Young D."/>
            <person name="Pisabarro A."/>
            <person name="Eastwood D.C."/>
            <person name="Martin F."/>
            <person name="Cullen D."/>
            <person name="Grigoriev I.V."/>
            <person name="Hibbett D.S."/>
        </authorList>
    </citation>
    <scope>NUCLEOTIDE SEQUENCE [LARGE SCALE GENOMIC DNA]</scope>
    <source>
        <strain evidence="2 3">DJM-731 SS1</strain>
    </source>
</reference>
<dbReference type="RefSeq" id="XP_040627559.1">
    <property type="nucleotide sequence ID" value="XM_040776926.1"/>
</dbReference>
<gene>
    <name evidence="2" type="ORF">DACRYDRAFT_89647</name>
</gene>
<dbReference type="Gene3D" id="1.25.40.10">
    <property type="entry name" value="Tetratricopeptide repeat domain"/>
    <property type="match status" value="1"/>
</dbReference>
<proteinExistence type="inferred from homology"/>
<dbReference type="STRING" id="1858805.M5G4B4"/>
<evidence type="ECO:0000313" key="2">
    <source>
        <dbReference type="EMBL" id="EJU00662.1"/>
    </source>
</evidence>
<dbReference type="PANTHER" id="PTHR11102">
    <property type="entry name" value="SEL-1-LIKE PROTEIN"/>
    <property type="match status" value="1"/>
</dbReference>
<accession>M5G4B4</accession>
<dbReference type="OrthoDB" id="27934at2759"/>
<dbReference type="HOGENOM" id="CLU_1297131_0_0_1"/>
<dbReference type="InterPro" id="IPR050767">
    <property type="entry name" value="Sel1_AlgK"/>
</dbReference>
<dbReference type="EMBL" id="JH795866">
    <property type="protein sequence ID" value="EJU00662.1"/>
    <property type="molecule type" value="Genomic_DNA"/>
</dbReference>
<protein>
    <recommendedName>
        <fullName evidence="4">HCP-like protein</fullName>
    </recommendedName>
</protein>
<sequence>MLYWAVVAEAGHEIAQNNIAYLLDKGISVVLLECKLADVILGEDYRMMNHTSSSALLYWTCSAAQNNINMLIKVGNYYYHGLSIANALIPEHLVKVAGYYQSAVESQLSALVMWNLGWMYKNGLGIPQDFHLAKCYYDLAMETNPGGYLPVTLSLIKLYARSIWYTILGSKNHGLSLWDLWDATDEHWYLRNGSHRGQWRRDDGRMQLASQMDKLQIIGTWWVKATQGCVMFFYSIEQHCWV</sequence>
<dbReference type="Proteomes" id="UP000030653">
    <property type="component" value="Unassembled WGS sequence"/>
</dbReference>
<dbReference type="InterPro" id="IPR006597">
    <property type="entry name" value="Sel1-like"/>
</dbReference>
<dbReference type="SMART" id="SM00671">
    <property type="entry name" value="SEL1"/>
    <property type="match status" value="1"/>
</dbReference>
<dbReference type="SUPFAM" id="SSF81901">
    <property type="entry name" value="HCP-like"/>
    <property type="match status" value="1"/>
</dbReference>
<name>M5G4B4_DACPD</name>
<evidence type="ECO:0000313" key="3">
    <source>
        <dbReference type="Proteomes" id="UP000030653"/>
    </source>
</evidence>
<dbReference type="GO" id="GO:0005789">
    <property type="term" value="C:endoplasmic reticulum membrane"/>
    <property type="evidence" value="ECO:0007669"/>
    <property type="project" value="TreeGrafter"/>
</dbReference>
<evidence type="ECO:0008006" key="4">
    <source>
        <dbReference type="Google" id="ProtNLM"/>
    </source>
</evidence>
<dbReference type="PANTHER" id="PTHR11102:SF147">
    <property type="entry name" value="SEL1L ADAPTOR SUBUNIT OF ERAD E3 UBIQUITIN LIGASE"/>
    <property type="match status" value="1"/>
</dbReference>
<dbReference type="InterPro" id="IPR011990">
    <property type="entry name" value="TPR-like_helical_dom_sf"/>
</dbReference>
<organism evidence="2 3">
    <name type="scientific">Dacryopinax primogenitus (strain DJM 731)</name>
    <name type="common">Brown rot fungus</name>
    <dbReference type="NCBI Taxonomy" id="1858805"/>
    <lineage>
        <taxon>Eukaryota</taxon>
        <taxon>Fungi</taxon>
        <taxon>Dikarya</taxon>
        <taxon>Basidiomycota</taxon>
        <taxon>Agaricomycotina</taxon>
        <taxon>Dacrymycetes</taxon>
        <taxon>Dacrymycetales</taxon>
        <taxon>Dacrymycetaceae</taxon>
        <taxon>Dacryopinax</taxon>
    </lineage>
</organism>
<dbReference type="GO" id="GO:0036503">
    <property type="term" value="P:ERAD pathway"/>
    <property type="evidence" value="ECO:0007669"/>
    <property type="project" value="TreeGrafter"/>
</dbReference>